<dbReference type="RefSeq" id="WP_344991066.1">
    <property type="nucleotide sequence ID" value="NZ_BAABFR010000007.1"/>
</dbReference>
<dbReference type="Proteomes" id="UP001500635">
    <property type="component" value="Unassembled WGS sequence"/>
</dbReference>
<accession>A0ABP8J5V7</accession>
<dbReference type="EMBL" id="BAABFR010000007">
    <property type="protein sequence ID" value="GAA4385606.1"/>
    <property type="molecule type" value="Genomic_DNA"/>
</dbReference>
<gene>
    <name evidence="5" type="ORF">GCM10023147_07570</name>
</gene>
<dbReference type="Pfam" id="PF07681">
    <property type="entry name" value="DoxX"/>
    <property type="match status" value="1"/>
</dbReference>
<proteinExistence type="predicted"/>
<keyword evidence="4" id="KW-0472">Membrane</keyword>
<evidence type="ECO:0000256" key="1">
    <source>
        <dbReference type="ARBA" id="ARBA00004141"/>
    </source>
</evidence>
<dbReference type="InterPro" id="IPR032808">
    <property type="entry name" value="DoxX"/>
</dbReference>
<comment type="caution">
    <text evidence="5">The sequence shown here is derived from an EMBL/GenBank/DDBJ whole genome shotgun (WGS) entry which is preliminary data.</text>
</comment>
<evidence type="ECO:0000313" key="5">
    <source>
        <dbReference type="EMBL" id="GAA4385606.1"/>
    </source>
</evidence>
<organism evidence="5 6">
    <name type="scientific">Tsukamurella soli</name>
    <dbReference type="NCBI Taxonomy" id="644556"/>
    <lineage>
        <taxon>Bacteria</taxon>
        <taxon>Bacillati</taxon>
        <taxon>Actinomycetota</taxon>
        <taxon>Actinomycetes</taxon>
        <taxon>Mycobacteriales</taxon>
        <taxon>Tsukamurellaceae</taxon>
        <taxon>Tsukamurella</taxon>
    </lineage>
</organism>
<evidence type="ECO:0000256" key="2">
    <source>
        <dbReference type="ARBA" id="ARBA00022692"/>
    </source>
</evidence>
<reference evidence="6" key="1">
    <citation type="journal article" date="2019" name="Int. J. Syst. Evol. Microbiol.">
        <title>The Global Catalogue of Microorganisms (GCM) 10K type strain sequencing project: providing services to taxonomists for standard genome sequencing and annotation.</title>
        <authorList>
            <consortium name="The Broad Institute Genomics Platform"/>
            <consortium name="The Broad Institute Genome Sequencing Center for Infectious Disease"/>
            <person name="Wu L."/>
            <person name="Ma J."/>
        </authorList>
    </citation>
    <scope>NUCLEOTIDE SEQUENCE [LARGE SCALE GENOMIC DNA]</scope>
    <source>
        <strain evidence="6">JCM 17688</strain>
    </source>
</reference>
<sequence length="306" mass="32540">MIRRIARPLLGSIFVYSGYQNLRSPDQTARAAEPLVDRLNDSLPDSALLPTGSRTWVRANAGVQMGGGLLLATGRFPRVASLALAGSLIPSTFVEHQFWNETDPVARQRQQTDFLKNISLFGGLLIAGFDTEGKPGPVWRTKRAVERASDHVSSGIAAITPTAAEASSDLGERVHEWAGTAHDLAVQAGDRLAAARNVAGEHLTDAAAKTTPAVTDAVSTAAHRASVLAKAANERLGEAGERVPDYADAAADTIRRTAPVVADRVRAARDVIGEKAPDVADRARTLVGIQTDPPTLRERAGARLRR</sequence>
<name>A0ABP8J5V7_9ACTN</name>
<keyword evidence="3" id="KW-1133">Transmembrane helix</keyword>
<evidence type="ECO:0000256" key="4">
    <source>
        <dbReference type="ARBA" id="ARBA00023136"/>
    </source>
</evidence>
<protein>
    <submittedName>
        <fullName evidence="5">DoxX family protein</fullName>
    </submittedName>
</protein>
<evidence type="ECO:0000256" key="3">
    <source>
        <dbReference type="ARBA" id="ARBA00022989"/>
    </source>
</evidence>
<keyword evidence="6" id="KW-1185">Reference proteome</keyword>
<comment type="subcellular location">
    <subcellularLocation>
        <location evidence="1">Membrane</location>
        <topology evidence="1">Multi-pass membrane protein</topology>
    </subcellularLocation>
</comment>
<evidence type="ECO:0000313" key="6">
    <source>
        <dbReference type="Proteomes" id="UP001500635"/>
    </source>
</evidence>
<keyword evidence="2" id="KW-0812">Transmembrane</keyword>